<evidence type="ECO:0000256" key="3">
    <source>
        <dbReference type="PROSITE-ProRule" id="PRU00339"/>
    </source>
</evidence>
<feature type="domain" description="CHAT" evidence="4">
    <location>
        <begin position="357"/>
        <end position="702"/>
    </location>
</feature>
<dbReference type="AlphaFoldDB" id="A0A7W8K1S9"/>
<dbReference type="Pfam" id="PF12770">
    <property type="entry name" value="CHAT"/>
    <property type="match status" value="1"/>
</dbReference>
<dbReference type="InterPro" id="IPR019734">
    <property type="entry name" value="TPR_rpt"/>
</dbReference>
<protein>
    <submittedName>
        <fullName evidence="5">CHAT domain-containing protein/predicted RNase H-like HicB family nuclease</fullName>
    </submittedName>
</protein>
<reference evidence="5 6" key="1">
    <citation type="submission" date="2020-08" db="EMBL/GenBank/DDBJ databases">
        <title>Genomic Encyclopedia of Type Strains, Phase IV (KMG-IV): sequencing the most valuable type-strain genomes for metagenomic binning, comparative biology and taxonomic classification.</title>
        <authorList>
            <person name="Goeker M."/>
        </authorList>
    </citation>
    <scope>NUCLEOTIDE SEQUENCE [LARGE SCALE GENOMIC DNA]</scope>
    <source>
        <strain evidence="5 6">DSM 27939</strain>
    </source>
</reference>
<feature type="repeat" description="TPR" evidence="3">
    <location>
        <begin position="76"/>
        <end position="109"/>
    </location>
</feature>
<dbReference type="Pfam" id="PF13424">
    <property type="entry name" value="TPR_12"/>
    <property type="match status" value="2"/>
</dbReference>
<dbReference type="EMBL" id="JACHFL010000021">
    <property type="protein sequence ID" value="MBB5365709.1"/>
    <property type="molecule type" value="Genomic_DNA"/>
</dbReference>
<evidence type="ECO:0000259" key="4">
    <source>
        <dbReference type="Pfam" id="PF12770"/>
    </source>
</evidence>
<gene>
    <name evidence="5" type="ORF">HNQ08_004835</name>
</gene>
<evidence type="ECO:0000256" key="1">
    <source>
        <dbReference type="ARBA" id="ARBA00022737"/>
    </source>
</evidence>
<sequence length="704" mass="77440">MLSALRRFDEALEKHEEALAIQRAALPARHPDIATSLNNLAYVLSALRRFDEALEKHDEALMSQRAALPAGHPHIASSFHNIGSVLTDLSRHHDAVQSYQQALEIRREALPDNHPHTAKVLHRLARVFGELDQPAQGLPHTTEALNILLNNEQFPQISKTLWGDVTEVDESVPETLALLLELATHPEAPELPTNTVTALLTFKGNADIEQGLISILHVTATGPLKDRITQLKALQADVARLQYSTDVQDLLRIQEVTAQLQQLEQQIHTDPEGARLAEELQLRMITPPAVQSALQDDEALLNLFVSGDAVYAQILHQDGRHHLHRYAASDLEAQVGHLRQVLADTCLLLHETPLLHPLQGLYVALITPLAGLLGLGEDLKRLVISGDGFLYGLPWDLLCAPDASGARPLLAQVSIRLVPTPWDLLRLHRLPSVLAIDTNPAVLLGVQSFEEHVDSDKDATETGAMNLPPELRSAPVRFATRSAVMTTGGADSLPRYGNLSGTEQEIRMLTALLTERGRSVVSHLSPEASEQTLLNIGVAPWMLHFSTHSDVWDTEQTRPLYQRAERADPRYDPAHPFSQAVVLLDGYTRRNFQGVLRAWELGSLNLRGTEMVIFSSCNSGLGDMTAGRGVAGLSQAAFLAGAQRTITTLWPVLDATTPEWMGNVYKARLDGASWQDAVRKEKLRMLGEEQPVSAWAPFVLNGLP</sequence>
<keyword evidence="6" id="KW-1185">Reference proteome</keyword>
<keyword evidence="1" id="KW-0677">Repeat</keyword>
<comment type="caution">
    <text evidence="5">The sequence shown here is derived from an EMBL/GenBank/DDBJ whole genome shotgun (WGS) entry which is preliminary data.</text>
</comment>
<evidence type="ECO:0000313" key="5">
    <source>
        <dbReference type="EMBL" id="MBB5365709.1"/>
    </source>
</evidence>
<evidence type="ECO:0000313" key="6">
    <source>
        <dbReference type="Proteomes" id="UP000552709"/>
    </source>
</evidence>
<proteinExistence type="predicted"/>
<name>A0A7W8K1S9_9DEIO</name>
<dbReference type="PROSITE" id="PS50005">
    <property type="entry name" value="TPR"/>
    <property type="match status" value="1"/>
</dbReference>
<dbReference type="Proteomes" id="UP000552709">
    <property type="component" value="Unassembled WGS sequence"/>
</dbReference>
<dbReference type="InterPro" id="IPR024983">
    <property type="entry name" value="CHAT_dom"/>
</dbReference>
<dbReference type="SUPFAM" id="SSF48452">
    <property type="entry name" value="TPR-like"/>
    <property type="match status" value="1"/>
</dbReference>
<keyword evidence="2 3" id="KW-0802">TPR repeat</keyword>
<dbReference type="PANTHER" id="PTHR45641">
    <property type="entry name" value="TETRATRICOPEPTIDE REPEAT PROTEIN (AFU_ORTHOLOGUE AFUA_6G03870)"/>
    <property type="match status" value="1"/>
</dbReference>
<dbReference type="Gene3D" id="1.25.40.10">
    <property type="entry name" value="Tetratricopeptide repeat domain"/>
    <property type="match status" value="1"/>
</dbReference>
<dbReference type="PANTHER" id="PTHR45641:SF19">
    <property type="entry name" value="NEPHROCYSTIN-3"/>
    <property type="match status" value="1"/>
</dbReference>
<evidence type="ECO:0000256" key="2">
    <source>
        <dbReference type="ARBA" id="ARBA00022803"/>
    </source>
</evidence>
<accession>A0A7W8K1S9</accession>
<dbReference type="InterPro" id="IPR011990">
    <property type="entry name" value="TPR-like_helical_dom_sf"/>
</dbReference>
<organism evidence="5 6">
    <name type="scientific">Deinococcus humi</name>
    <dbReference type="NCBI Taxonomy" id="662880"/>
    <lineage>
        <taxon>Bacteria</taxon>
        <taxon>Thermotogati</taxon>
        <taxon>Deinococcota</taxon>
        <taxon>Deinococci</taxon>
        <taxon>Deinococcales</taxon>
        <taxon>Deinococcaceae</taxon>
        <taxon>Deinococcus</taxon>
    </lineage>
</organism>
<dbReference type="SMART" id="SM00028">
    <property type="entry name" value="TPR"/>
    <property type="match status" value="3"/>
</dbReference>